<dbReference type="STRING" id="398512.Bccel_2532"/>
<keyword evidence="3 6" id="KW-0694">RNA-binding</keyword>
<dbReference type="InterPro" id="IPR012678">
    <property type="entry name" value="Ribosomal_uL23/eL15/eS24_sf"/>
</dbReference>
<dbReference type="Pfam" id="PF00276">
    <property type="entry name" value="Ribosomal_L23"/>
    <property type="match status" value="1"/>
</dbReference>
<keyword evidence="2 6" id="KW-0699">rRNA-binding</keyword>
<dbReference type="PANTHER" id="PTHR11620">
    <property type="entry name" value="60S RIBOSOMAL PROTEIN L23A"/>
    <property type="match status" value="1"/>
</dbReference>
<dbReference type="Gene3D" id="3.30.70.330">
    <property type="match status" value="1"/>
</dbReference>
<dbReference type="InterPro" id="IPR012677">
    <property type="entry name" value="Nucleotide-bd_a/b_plait_sf"/>
</dbReference>
<dbReference type="AlphaFoldDB" id="A0A0L6JNB5"/>
<comment type="caution">
    <text evidence="7">The sequence shown here is derived from an EMBL/GenBank/DDBJ whole genome shotgun (WGS) entry which is preliminary data.</text>
</comment>
<keyword evidence="5 6" id="KW-0687">Ribonucleoprotein</keyword>
<evidence type="ECO:0000256" key="3">
    <source>
        <dbReference type="ARBA" id="ARBA00022884"/>
    </source>
</evidence>
<name>A0A0L6JNB5_9FIRM</name>
<dbReference type="FunFam" id="3.30.70.330:FF:000001">
    <property type="entry name" value="50S ribosomal protein L23"/>
    <property type="match status" value="1"/>
</dbReference>
<dbReference type="EMBL" id="LGTC01000001">
    <property type="protein sequence ID" value="KNY27264.1"/>
    <property type="molecule type" value="Genomic_DNA"/>
</dbReference>
<gene>
    <name evidence="6" type="primary">rplW</name>
    <name evidence="7" type="ORF">Bccel_2532</name>
</gene>
<keyword evidence="8" id="KW-1185">Reference proteome</keyword>
<protein>
    <recommendedName>
        <fullName evidence="6">Large ribosomal subunit protein uL23</fullName>
    </recommendedName>
</protein>
<dbReference type="GO" id="GO:0005840">
    <property type="term" value="C:ribosome"/>
    <property type="evidence" value="ECO:0007669"/>
    <property type="project" value="UniProtKB-KW"/>
</dbReference>
<dbReference type="GO" id="GO:1990904">
    <property type="term" value="C:ribonucleoprotein complex"/>
    <property type="evidence" value="ECO:0007669"/>
    <property type="project" value="UniProtKB-KW"/>
</dbReference>
<dbReference type="PATRIC" id="fig|398512.5.peg.2638"/>
<evidence type="ECO:0000313" key="7">
    <source>
        <dbReference type="EMBL" id="KNY27264.1"/>
    </source>
</evidence>
<dbReference type="GO" id="GO:0006412">
    <property type="term" value="P:translation"/>
    <property type="evidence" value="ECO:0007669"/>
    <property type="project" value="UniProtKB-UniRule"/>
</dbReference>
<dbReference type="GO" id="GO:0003735">
    <property type="term" value="F:structural constituent of ribosome"/>
    <property type="evidence" value="ECO:0007669"/>
    <property type="project" value="InterPro"/>
</dbReference>
<comment type="subunit">
    <text evidence="6">Part of the 50S ribosomal subunit. Contacts protein L29, and trigger factor when it is bound to the ribosome.</text>
</comment>
<evidence type="ECO:0000256" key="1">
    <source>
        <dbReference type="ARBA" id="ARBA00006700"/>
    </source>
</evidence>
<comment type="function">
    <text evidence="6">One of the early assembly proteins it binds 23S rRNA. One of the proteins that surrounds the polypeptide exit tunnel on the outside of the ribosome. Forms the main docking site for trigger factor binding to the ribosome.</text>
</comment>
<accession>A0A0L6JNB5</accession>
<dbReference type="HAMAP" id="MF_01369_B">
    <property type="entry name" value="Ribosomal_uL23_B"/>
    <property type="match status" value="1"/>
</dbReference>
<evidence type="ECO:0000256" key="6">
    <source>
        <dbReference type="HAMAP-Rule" id="MF_01369"/>
    </source>
</evidence>
<dbReference type="SUPFAM" id="SSF54189">
    <property type="entry name" value="Ribosomal proteins S24e, L23 and L15e"/>
    <property type="match status" value="1"/>
</dbReference>
<dbReference type="OrthoDB" id="9793353at2"/>
<dbReference type="NCBIfam" id="NF004363">
    <property type="entry name" value="PRK05738.2-4"/>
    <property type="match status" value="1"/>
</dbReference>
<dbReference type="InterPro" id="IPR013025">
    <property type="entry name" value="Ribosomal_uL23-like"/>
</dbReference>
<proteinExistence type="inferred from homology"/>
<evidence type="ECO:0000313" key="8">
    <source>
        <dbReference type="Proteomes" id="UP000036923"/>
    </source>
</evidence>
<sequence>MRSAEDIILRPYITEKSNDGLSDGKYTFIVAPDATKTEVKYAVEKLFQVKVLKVNTASYEGKVKRMGVHQGPRPDWKKAIVKIDVEPAGPKEKYVRVPEKIQKVDKEGKPVVDKKGQPVMVIKKVNGKVKYKVDEKGRVIREKKTYTPGAYLDKGGVLKNPGKKYKTSIEEFGVGQ</sequence>
<keyword evidence="4 6" id="KW-0689">Ribosomal protein</keyword>
<evidence type="ECO:0000256" key="4">
    <source>
        <dbReference type="ARBA" id="ARBA00022980"/>
    </source>
</evidence>
<evidence type="ECO:0000256" key="2">
    <source>
        <dbReference type="ARBA" id="ARBA00022730"/>
    </source>
</evidence>
<dbReference type="Proteomes" id="UP000036923">
    <property type="component" value="Unassembled WGS sequence"/>
</dbReference>
<comment type="similarity">
    <text evidence="1 6">Belongs to the universal ribosomal protein uL23 family.</text>
</comment>
<evidence type="ECO:0000256" key="5">
    <source>
        <dbReference type="ARBA" id="ARBA00023274"/>
    </source>
</evidence>
<organism evidence="7 8">
    <name type="scientific">Pseudobacteroides cellulosolvens ATCC 35603 = DSM 2933</name>
    <dbReference type="NCBI Taxonomy" id="398512"/>
    <lineage>
        <taxon>Bacteria</taxon>
        <taxon>Bacillati</taxon>
        <taxon>Bacillota</taxon>
        <taxon>Clostridia</taxon>
        <taxon>Eubacteriales</taxon>
        <taxon>Oscillospiraceae</taxon>
        <taxon>Pseudobacteroides</taxon>
    </lineage>
</organism>
<reference evidence="8" key="1">
    <citation type="submission" date="2015-07" db="EMBL/GenBank/DDBJ databases">
        <title>Near-Complete Genome Sequence of the Cellulolytic Bacterium Bacteroides (Pseudobacteroides) cellulosolvens ATCC 35603.</title>
        <authorList>
            <person name="Dassa B."/>
            <person name="Utturkar S.M."/>
            <person name="Klingeman D.M."/>
            <person name="Hurt R.A."/>
            <person name="Keller M."/>
            <person name="Xu J."/>
            <person name="Reddy Y.H.K."/>
            <person name="Borovok I."/>
            <person name="Grinberg I.R."/>
            <person name="Lamed R."/>
            <person name="Zhivin O."/>
            <person name="Bayer E.A."/>
            <person name="Brown S.D."/>
        </authorList>
    </citation>
    <scope>NUCLEOTIDE SEQUENCE [LARGE SCALE GENOMIC DNA]</scope>
    <source>
        <strain evidence="8">DSM 2933</strain>
    </source>
</reference>
<dbReference type="GO" id="GO:0019843">
    <property type="term" value="F:rRNA binding"/>
    <property type="evidence" value="ECO:0007669"/>
    <property type="project" value="UniProtKB-UniRule"/>
</dbReference>
<dbReference type="eggNOG" id="COG0089">
    <property type="taxonomic scope" value="Bacteria"/>
</dbReference>